<dbReference type="SUPFAM" id="SSF117281">
    <property type="entry name" value="Kelch motif"/>
    <property type="match status" value="1"/>
</dbReference>
<evidence type="ECO:0008006" key="6">
    <source>
        <dbReference type="Google" id="ProtNLM"/>
    </source>
</evidence>
<evidence type="ECO:0000313" key="4">
    <source>
        <dbReference type="EMBL" id="MBE1460471.1"/>
    </source>
</evidence>
<comment type="caution">
    <text evidence="4">The sequence shown here is derived from an EMBL/GenBank/DDBJ whole genome shotgun (WGS) entry which is preliminary data.</text>
</comment>
<evidence type="ECO:0000256" key="3">
    <source>
        <dbReference type="SAM" id="SignalP"/>
    </source>
</evidence>
<keyword evidence="3" id="KW-0732">Signal</keyword>
<sequence length="377" mass="41041">MKFVSGIFWALSSISLLLATGCSFFNQEDYQSSSVSTSTLGPFPGDHRRGHSLVASESSVIVWGGNTGSQDNALNDGFMYDLQKSEWSQIPESDIRPRSGHVAVISEKEMIVWGGFLDGFDDVTGDRLARDGHAFNIEDQRWRKIADAPEGRSNSVARYSQGKLVVGGGSGPNGKNKDLLIYSILDDAWQAVPVDFFVYEMEELASGDFYLLGMSDHGEMRGAVFSLEDLSVQGIEFVDAEDQKVRALGSTVSSDGDLLIISQDGHNSLLTYNGNFLEYEVERFGVRNIYGFAEYRRAPLDVGGLYELDQNILISASGAGVSVFEVQENEVNHFNVSVEKGNCGNGVELVKTGFGIFAVGGLGCSEDEDYGFLLESA</sequence>
<dbReference type="RefSeq" id="WP_191267503.1">
    <property type="nucleotide sequence ID" value="NZ_BMXJ01000001.1"/>
</dbReference>
<dbReference type="PANTHER" id="PTHR47435">
    <property type="entry name" value="KELCH REPEAT PROTEIN (AFU_ORTHOLOGUE AFUA_5G12780)"/>
    <property type="match status" value="1"/>
</dbReference>
<evidence type="ECO:0000313" key="5">
    <source>
        <dbReference type="Proteomes" id="UP000598217"/>
    </source>
</evidence>
<accession>A0ABR9HNA4</accession>
<organism evidence="4 5">
    <name type="scientific">Nocardiopsis terrae</name>
    <dbReference type="NCBI Taxonomy" id="372655"/>
    <lineage>
        <taxon>Bacteria</taxon>
        <taxon>Bacillati</taxon>
        <taxon>Actinomycetota</taxon>
        <taxon>Actinomycetes</taxon>
        <taxon>Streptosporangiales</taxon>
        <taxon>Nocardiopsidaceae</taxon>
        <taxon>Nocardiopsis</taxon>
    </lineage>
</organism>
<keyword evidence="1" id="KW-0677">Repeat</keyword>
<evidence type="ECO:0000256" key="1">
    <source>
        <dbReference type="ARBA" id="ARBA00022737"/>
    </source>
</evidence>
<protein>
    <recommendedName>
        <fullName evidence="6">Galactose oxidase, central domain</fullName>
    </recommendedName>
</protein>
<dbReference type="EMBL" id="JADBDY010000001">
    <property type="protein sequence ID" value="MBE1460471.1"/>
    <property type="molecule type" value="Genomic_DNA"/>
</dbReference>
<dbReference type="PANTHER" id="PTHR47435:SF4">
    <property type="entry name" value="KELCH REPEAT PROTEIN (AFU_ORTHOLOGUE AFUA_5G12780)"/>
    <property type="match status" value="1"/>
</dbReference>
<reference evidence="4 5" key="1">
    <citation type="submission" date="2020-10" db="EMBL/GenBank/DDBJ databases">
        <title>Sequencing the genomes of 1000 actinobacteria strains.</title>
        <authorList>
            <person name="Klenk H.-P."/>
        </authorList>
    </citation>
    <scope>NUCLEOTIDE SEQUENCE [LARGE SCALE GENOMIC DNA]</scope>
    <source>
        <strain evidence="4 5">DSM 45157</strain>
    </source>
</reference>
<feature type="chain" id="PRO_5045597399" description="Galactose oxidase, central domain" evidence="3">
    <location>
        <begin position="20"/>
        <end position="377"/>
    </location>
</feature>
<dbReference type="Gene3D" id="2.120.10.80">
    <property type="entry name" value="Kelch-type beta propeller"/>
    <property type="match status" value="1"/>
</dbReference>
<keyword evidence="5" id="KW-1185">Reference proteome</keyword>
<proteinExistence type="predicted"/>
<dbReference type="Proteomes" id="UP000598217">
    <property type="component" value="Unassembled WGS sequence"/>
</dbReference>
<gene>
    <name evidence="4" type="ORF">H4W79_004685</name>
</gene>
<keyword evidence="2" id="KW-0408">Iron</keyword>
<dbReference type="InterPro" id="IPR015915">
    <property type="entry name" value="Kelch-typ_b-propeller"/>
</dbReference>
<dbReference type="PROSITE" id="PS51257">
    <property type="entry name" value="PROKAR_LIPOPROTEIN"/>
    <property type="match status" value="1"/>
</dbReference>
<feature type="signal peptide" evidence="3">
    <location>
        <begin position="1"/>
        <end position="19"/>
    </location>
</feature>
<evidence type="ECO:0000256" key="2">
    <source>
        <dbReference type="ARBA" id="ARBA00023004"/>
    </source>
</evidence>
<name>A0ABR9HNA4_9ACTN</name>
<dbReference type="Pfam" id="PF24681">
    <property type="entry name" value="Kelch_KLHDC2_KLHL20_DRC7"/>
    <property type="match status" value="1"/>
</dbReference>